<dbReference type="RefSeq" id="WP_212519801.1">
    <property type="nucleotide sequence ID" value="NZ_JAGSOH010000062.1"/>
</dbReference>
<gene>
    <name evidence="2" type="ORF">KDK95_20335</name>
</gene>
<dbReference type="Proteomes" id="UP000676325">
    <property type="component" value="Unassembled WGS sequence"/>
</dbReference>
<feature type="chain" id="PRO_5038722787" description="Lipoprotein" evidence="1">
    <location>
        <begin position="23"/>
        <end position="219"/>
    </location>
</feature>
<comment type="caution">
    <text evidence="2">The sequence shown here is derived from an EMBL/GenBank/DDBJ whole genome shotgun (WGS) entry which is preliminary data.</text>
</comment>
<accession>A0A941EDJ4</accession>
<reference evidence="2" key="1">
    <citation type="submission" date="2021-04" db="EMBL/GenBank/DDBJ databases">
        <title>Genome based classification of Actinospica acidithermotolerans sp. nov., an actinobacterium isolated from an Indonesian hot spring.</title>
        <authorList>
            <person name="Kusuma A.B."/>
            <person name="Putra K.E."/>
            <person name="Nafisah S."/>
            <person name="Loh J."/>
            <person name="Nouioui I."/>
            <person name="Goodfellow M."/>
        </authorList>
    </citation>
    <scope>NUCLEOTIDE SEQUENCE</scope>
    <source>
        <strain evidence="2">MGRD01-02</strain>
    </source>
</reference>
<feature type="signal peptide" evidence="1">
    <location>
        <begin position="1"/>
        <end position="22"/>
    </location>
</feature>
<dbReference type="EMBL" id="JAGSOH010000062">
    <property type="protein sequence ID" value="MBR7828668.1"/>
    <property type="molecule type" value="Genomic_DNA"/>
</dbReference>
<name>A0A941EDJ4_9ACTN</name>
<sequence>MRPRSIAALAIVLAALSLNSCSSSVQHNGAIAGAGSAAASATDSTAGATAASTAVAGLNLTFKIPADLDIEVQTSAQSSAVAEQIQTILVDQYKAYIEALSSSGAAEANYRSLTVGDALKTENAELAWWKQQDERVTGADRVYDFTIGKPGSRLTTFSYCEDSTALSYRNLSSGKRIPNTMSAAANHTLREGQLVKGAGQLWAVYTLLTQNGAKQCMDG</sequence>
<keyword evidence="1" id="KW-0732">Signal</keyword>
<dbReference type="AlphaFoldDB" id="A0A941EDJ4"/>
<protein>
    <recommendedName>
        <fullName evidence="4">Lipoprotein</fullName>
    </recommendedName>
</protein>
<evidence type="ECO:0000256" key="1">
    <source>
        <dbReference type="SAM" id="SignalP"/>
    </source>
</evidence>
<proteinExistence type="predicted"/>
<evidence type="ECO:0000313" key="2">
    <source>
        <dbReference type="EMBL" id="MBR7828668.1"/>
    </source>
</evidence>
<evidence type="ECO:0008006" key="4">
    <source>
        <dbReference type="Google" id="ProtNLM"/>
    </source>
</evidence>
<evidence type="ECO:0000313" key="3">
    <source>
        <dbReference type="Proteomes" id="UP000676325"/>
    </source>
</evidence>
<keyword evidence="3" id="KW-1185">Reference proteome</keyword>
<organism evidence="2 3">
    <name type="scientific">Actinospica acidithermotolerans</name>
    <dbReference type="NCBI Taxonomy" id="2828514"/>
    <lineage>
        <taxon>Bacteria</taxon>
        <taxon>Bacillati</taxon>
        <taxon>Actinomycetota</taxon>
        <taxon>Actinomycetes</taxon>
        <taxon>Catenulisporales</taxon>
        <taxon>Actinospicaceae</taxon>
        <taxon>Actinospica</taxon>
    </lineage>
</organism>